<dbReference type="Proteomes" id="UP001228044">
    <property type="component" value="Unassembled WGS sequence"/>
</dbReference>
<protein>
    <submittedName>
        <fullName evidence="2">Glycosyltransferase family 2 protein</fullName>
        <ecNumber evidence="2">2.4.-.-</ecNumber>
    </submittedName>
</protein>
<dbReference type="EC" id="2.4.-.-" evidence="2"/>
<comment type="caution">
    <text evidence="2">The sequence shown here is derived from an EMBL/GenBank/DDBJ whole genome shotgun (WGS) entry which is preliminary data.</text>
</comment>
<dbReference type="RefSeq" id="WP_290360084.1">
    <property type="nucleotide sequence ID" value="NZ_JAUHHC010000004.1"/>
</dbReference>
<evidence type="ECO:0000313" key="3">
    <source>
        <dbReference type="Proteomes" id="UP001228044"/>
    </source>
</evidence>
<dbReference type="Pfam" id="PF00535">
    <property type="entry name" value="Glycos_transf_2"/>
    <property type="match status" value="1"/>
</dbReference>
<dbReference type="SUPFAM" id="SSF53448">
    <property type="entry name" value="Nucleotide-diphospho-sugar transferases"/>
    <property type="match status" value="1"/>
</dbReference>
<feature type="domain" description="Glycosyltransferase 2-like" evidence="1">
    <location>
        <begin position="6"/>
        <end position="51"/>
    </location>
</feature>
<reference evidence="2 3" key="1">
    <citation type="submission" date="2023-06" db="EMBL/GenBank/DDBJ databases">
        <title>Pelomonas sp. PFR6 16S ribosomal RNA gene Genome sequencing and assembly.</title>
        <authorList>
            <person name="Woo H."/>
        </authorList>
    </citation>
    <scope>NUCLEOTIDE SEQUENCE [LARGE SCALE GENOMIC DNA]</scope>
    <source>
        <strain evidence="2 3">PFR6</strain>
    </source>
</reference>
<organism evidence="2 3">
    <name type="scientific">Roseateles violae</name>
    <dbReference type="NCBI Taxonomy" id="3058042"/>
    <lineage>
        <taxon>Bacteria</taxon>
        <taxon>Pseudomonadati</taxon>
        <taxon>Pseudomonadota</taxon>
        <taxon>Betaproteobacteria</taxon>
        <taxon>Burkholderiales</taxon>
        <taxon>Sphaerotilaceae</taxon>
        <taxon>Roseateles</taxon>
    </lineage>
</organism>
<evidence type="ECO:0000259" key="1">
    <source>
        <dbReference type="Pfam" id="PF00535"/>
    </source>
</evidence>
<keyword evidence="3" id="KW-1185">Reference proteome</keyword>
<name>A0ABT8DU03_9BURK</name>
<dbReference type="Gene3D" id="3.90.550.10">
    <property type="entry name" value="Spore Coat Polysaccharide Biosynthesis Protein SpsA, Chain A"/>
    <property type="match status" value="1"/>
</dbReference>
<evidence type="ECO:0000313" key="2">
    <source>
        <dbReference type="EMBL" id="MDN3921774.1"/>
    </source>
</evidence>
<proteinExistence type="predicted"/>
<dbReference type="EMBL" id="JAUHHC010000004">
    <property type="protein sequence ID" value="MDN3921774.1"/>
    <property type="molecule type" value="Genomic_DNA"/>
</dbReference>
<keyword evidence="2" id="KW-0328">Glycosyltransferase</keyword>
<dbReference type="InterPro" id="IPR029044">
    <property type="entry name" value="Nucleotide-diphossugar_trans"/>
</dbReference>
<gene>
    <name evidence="2" type="ORF">QWJ38_15910</name>
</gene>
<accession>A0ABT8DU03</accession>
<dbReference type="GO" id="GO:0016757">
    <property type="term" value="F:glycosyltransferase activity"/>
    <property type="evidence" value="ECO:0007669"/>
    <property type="project" value="UniProtKB-KW"/>
</dbReference>
<keyword evidence="2" id="KW-0808">Transferase</keyword>
<dbReference type="InterPro" id="IPR001173">
    <property type="entry name" value="Glyco_trans_2-like"/>
</dbReference>
<sequence length="363" mass="41035">MKTACAIMAVYNEADVVREAVTKLIEQGVDVYLIDNASTDGTADVVSDLVGRGVVDIETARFHENGREVYDWTALLRMKEQLSRRLGHDWYLHVDADEIRYAPWPELSLREGLDRVDGAGYNLVNFKLFNFRLTADTRVCGDFESSMTLYSSIERFNQRQVKAWKAHPDVDIASLGGHHIRVPGGRVFPTRFIHKHYPVRSLEHGRRKILAERKARFSDAERARGWHVQYDHLADVDSKDVFWDPAALVAFDFACESHALFVESNSVLTESFGEGGEPVNDANFVNRWTLRLTQAGVDPQHATQLIAAAGRIAQLLSQQDLPPIAATPDDAIALRRIIASFARMRYLDGDPSLYGRLPQLRFR</sequence>